<accession>A0A4Z2HAR7</accession>
<comment type="caution">
    <text evidence="1">The sequence shown here is derived from an EMBL/GenBank/DDBJ whole genome shotgun (WGS) entry which is preliminary data.</text>
</comment>
<name>A0A4Z2HAR7_9TELE</name>
<evidence type="ECO:0000313" key="2">
    <source>
        <dbReference type="Proteomes" id="UP000314294"/>
    </source>
</evidence>
<organism evidence="1 2">
    <name type="scientific">Liparis tanakae</name>
    <name type="common">Tanaka's snailfish</name>
    <dbReference type="NCBI Taxonomy" id="230148"/>
    <lineage>
        <taxon>Eukaryota</taxon>
        <taxon>Metazoa</taxon>
        <taxon>Chordata</taxon>
        <taxon>Craniata</taxon>
        <taxon>Vertebrata</taxon>
        <taxon>Euteleostomi</taxon>
        <taxon>Actinopterygii</taxon>
        <taxon>Neopterygii</taxon>
        <taxon>Teleostei</taxon>
        <taxon>Neoteleostei</taxon>
        <taxon>Acanthomorphata</taxon>
        <taxon>Eupercaria</taxon>
        <taxon>Perciformes</taxon>
        <taxon>Cottioidei</taxon>
        <taxon>Cottales</taxon>
        <taxon>Liparidae</taxon>
        <taxon>Liparis</taxon>
    </lineage>
</organism>
<gene>
    <name evidence="1" type="ORF">EYF80_026931</name>
</gene>
<proteinExistence type="predicted"/>
<keyword evidence="2" id="KW-1185">Reference proteome</keyword>
<sequence length="61" mass="7005">MNVDLLSPVKTMSLCVVSFIGPLILRANELYPYCIVIGLRPSNIQLQIRVYNYINLKDEHL</sequence>
<reference evidence="1 2" key="1">
    <citation type="submission" date="2019-03" db="EMBL/GenBank/DDBJ databases">
        <title>First draft genome of Liparis tanakae, snailfish: a comprehensive survey of snailfish specific genes.</title>
        <authorList>
            <person name="Kim W."/>
            <person name="Song I."/>
            <person name="Jeong J.-H."/>
            <person name="Kim D."/>
            <person name="Kim S."/>
            <person name="Ryu S."/>
            <person name="Song J.Y."/>
            <person name="Lee S.K."/>
        </authorList>
    </citation>
    <scope>NUCLEOTIDE SEQUENCE [LARGE SCALE GENOMIC DNA]</scope>
    <source>
        <tissue evidence="1">Muscle</tissue>
    </source>
</reference>
<dbReference type="EMBL" id="SRLO01000285">
    <property type="protein sequence ID" value="TNN62856.1"/>
    <property type="molecule type" value="Genomic_DNA"/>
</dbReference>
<protein>
    <submittedName>
        <fullName evidence="1">Uncharacterized protein</fullName>
    </submittedName>
</protein>
<dbReference type="AlphaFoldDB" id="A0A4Z2HAR7"/>
<evidence type="ECO:0000313" key="1">
    <source>
        <dbReference type="EMBL" id="TNN62856.1"/>
    </source>
</evidence>
<dbReference type="Proteomes" id="UP000314294">
    <property type="component" value="Unassembled WGS sequence"/>
</dbReference>